<evidence type="ECO:0000313" key="5">
    <source>
        <dbReference type="Proteomes" id="UP000815325"/>
    </source>
</evidence>
<sequence>MAICLCTLLSRVCQCVSLRICSVVSWLCVCVCGAVRPFMVKTCKHASFPSPSRLIGILWDMLVACIYAQYFFIHYLIGDNFQFNRLPCSAHNGKHRRTGLKGKDRKISSSLAKRMS</sequence>
<evidence type="ECO:0000256" key="2">
    <source>
        <dbReference type="SAM" id="Phobius"/>
    </source>
</evidence>
<evidence type="ECO:0008006" key="6">
    <source>
        <dbReference type="Google" id="ProtNLM"/>
    </source>
</evidence>
<name>A0ABQ7GEP1_DUNSA</name>
<dbReference type="EMBL" id="MU069833">
    <property type="protein sequence ID" value="KAF5833052.1"/>
    <property type="molecule type" value="Genomic_DNA"/>
</dbReference>
<feature type="transmembrane region" description="Helical" evidence="2">
    <location>
        <begin position="54"/>
        <end position="77"/>
    </location>
</feature>
<evidence type="ECO:0000256" key="1">
    <source>
        <dbReference type="SAM" id="MobiDB-lite"/>
    </source>
</evidence>
<protein>
    <recommendedName>
        <fullName evidence="6">Secreted protein</fullName>
    </recommendedName>
</protein>
<feature type="region of interest" description="Disordered" evidence="1">
    <location>
        <begin position="92"/>
        <end position="116"/>
    </location>
</feature>
<keyword evidence="2" id="KW-1133">Transmembrane helix</keyword>
<feature type="chain" id="PRO_5045867697" description="Secreted protein" evidence="3">
    <location>
        <begin position="18"/>
        <end position="116"/>
    </location>
</feature>
<reference evidence="4" key="1">
    <citation type="submission" date="2017-08" db="EMBL/GenBank/DDBJ databases">
        <authorList>
            <person name="Polle J.E."/>
            <person name="Barry K."/>
            <person name="Cushman J."/>
            <person name="Schmutz J."/>
            <person name="Tran D."/>
            <person name="Hathwaick L.T."/>
            <person name="Yim W.C."/>
            <person name="Jenkins J."/>
            <person name="Mckie-Krisberg Z.M."/>
            <person name="Prochnik S."/>
            <person name="Lindquist E."/>
            <person name="Dockter R.B."/>
            <person name="Adam C."/>
            <person name="Molina H."/>
            <person name="Bunkerborg J."/>
            <person name="Jin E."/>
            <person name="Buchheim M."/>
            <person name="Magnuson J."/>
        </authorList>
    </citation>
    <scope>NUCLEOTIDE SEQUENCE</scope>
    <source>
        <strain evidence="4">CCAP 19/18</strain>
    </source>
</reference>
<keyword evidence="2" id="KW-0472">Membrane</keyword>
<dbReference type="Proteomes" id="UP000815325">
    <property type="component" value="Unassembled WGS sequence"/>
</dbReference>
<keyword evidence="3" id="KW-0732">Signal</keyword>
<comment type="caution">
    <text evidence="4">The sequence shown here is derived from an EMBL/GenBank/DDBJ whole genome shotgun (WGS) entry which is preliminary data.</text>
</comment>
<keyword evidence="2" id="KW-0812">Transmembrane</keyword>
<accession>A0ABQ7GEP1</accession>
<feature type="signal peptide" evidence="3">
    <location>
        <begin position="1"/>
        <end position="17"/>
    </location>
</feature>
<proteinExistence type="predicted"/>
<organism evidence="4 5">
    <name type="scientific">Dunaliella salina</name>
    <name type="common">Green alga</name>
    <name type="synonym">Protococcus salinus</name>
    <dbReference type="NCBI Taxonomy" id="3046"/>
    <lineage>
        <taxon>Eukaryota</taxon>
        <taxon>Viridiplantae</taxon>
        <taxon>Chlorophyta</taxon>
        <taxon>core chlorophytes</taxon>
        <taxon>Chlorophyceae</taxon>
        <taxon>CS clade</taxon>
        <taxon>Chlamydomonadales</taxon>
        <taxon>Dunaliellaceae</taxon>
        <taxon>Dunaliella</taxon>
    </lineage>
</organism>
<evidence type="ECO:0000256" key="3">
    <source>
        <dbReference type="SAM" id="SignalP"/>
    </source>
</evidence>
<feature type="transmembrane region" description="Helical" evidence="2">
    <location>
        <begin position="23"/>
        <end position="42"/>
    </location>
</feature>
<evidence type="ECO:0000313" key="4">
    <source>
        <dbReference type="EMBL" id="KAF5833052.1"/>
    </source>
</evidence>
<gene>
    <name evidence="4" type="ORF">DUNSADRAFT_10758</name>
</gene>
<keyword evidence="5" id="KW-1185">Reference proteome</keyword>